<reference evidence="2" key="4">
    <citation type="submission" date="2019-03" db="UniProtKB">
        <authorList>
            <consortium name="EnsemblPlants"/>
        </authorList>
    </citation>
    <scope>IDENTIFICATION</scope>
</reference>
<dbReference type="InterPro" id="IPR053151">
    <property type="entry name" value="RNase_H-like"/>
</dbReference>
<dbReference type="AlphaFoldDB" id="A0A452YC88"/>
<name>A0A452YC88_AEGTS</name>
<dbReference type="SUPFAM" id="SSF53098">
    <property type="entry name" value="Ribonuclease H-like"/>
    <property type="match status" value="1"/>
</dbReference>
<dbReference type="Pfam" id="PF13456">
    <property type="entry name" value="RVT_3"/>
    <property type="match status" value="1"/>
</dbReference>
<sequence>MYSMQSAKKYSTKEMIKGKMVVLDYGEGPKLNPLARVLPWPAAISGVTALSVDGSFREEDETAVAGMILRGPDGSVIFSAYCYLFNCNDALEAEVHALMINLAIARQHMELPVLVQSDSSTALSCLSGSA</sequence>
<dbReference type="GO" id="GO:0003676">
    <property type="term" value="F:nucleic acid binding"/>
    <property type="evidence" value="ECO:0007669"/>
    <property type="project" value="InterPro"/>
</dbReference>
<dbReference type="CDD" id="cd06222">
    <property type="entry name" value="RNase_H_like"/>
    <property type="match status" value="1"/>
</dbReference>
<evidence type="ECO:0000313" key="2">
    <source>
        <dbReference type="EnsemblPlants" id="AET1Gv20371100.3"/>
    </source>
</evidence>
<dbReference type="InterPro" id="IPR002156">
    <property type="entry name" value="RNaseH_domain"/>
</dbReference>
<reference evidence="3" key="1">
    <citation type="journal article" date="2014" name="Science">
        <title>Ancient hybridizations among the ancestral genomes of bread wheat.</title>
        <authorList>
            <consortium name="International Wheat Genome Sequencing Consortium,"/>
            <person name="Marcussen T."/>
            <person name="Sandve S.R."/>
            <person name="Heier L."/>
            <person name="Spannagl M."/>
            <person name="Pfeifer M."/>
            <person name="Jakobsen K.S."/>
            <person name="Wulff B.B."/>
            <person name="Steuernagel B."/>
            <person name="Mayer K.F."/>
            <person name="Olsen O.A."/>
        </authorList>
    </citation>
    <scope>NUCLEOTIDE SEQUENCE [LARGE SCALE GENOMIC DNA]</scope>
    <source>
        <strain evidence="3">cv. AL8/78</strain>
    </source>
</reference>
<proteinExistence type="predicted"/>
<dbReference type="GO" id="GO:0004523">
    <property type="term" value="F:RNA-DNA hybrid ribonuclease activity"/>
    <property type="evidence" value="ECO:0007669"/>
    <property type="project" value="InterPro"/>
</dbReference>
<reference evidence="2" key="3">
    <citation type="journal article" date="2017" name="Nature">
        <title>Genome sequence of the progenitor of the wheat D genome Aegilops tauschii.</title>
        <authorList>
            <person name="Luo M.C."/>
            <person name="Gu Y.Q."/>
            <person name="Puiu D."/>
            <person name="Wang H."/>
            <person name="Twardziok S.O."/>
            <person name="Deal K.R."/>
            <person name="Huo N."/>
            <person name="Zhu T."/>
            <person name="Wang L."/>
            <person name="Wang Y."/>
            <person name="McGuire P.E."/>
            <person name="Liu S."/>
            <person name="Long H."/>
            <person name="Ramasamy R.K."/>
            <person name="Rodriguez J.C."/>
            <person name="Van S.L."/>
            <person name="Yuan L."/>
            <person name="Wang Z."/>
            <person name="Xia Z."/>
            <person name="Xiao L."/>
            <person name="Anderson O.D."/>
            <person name="Ouyang S."/>
            <person name="Liang Y."/>
            <person name="Zimin A.V."/>
            <person name="Pertea G."/>
            <person name="Qi P."/>
            <person name="Bennetzen J.L."/>
            <person name="Dai X."/>
            <person name="Dawson M.W."/>
            <person name="Muller H.G."/>
            <person name="Kugler K."/>
            <person name="Rivarola-Duarte L."/>
            <person name="Spannagl M."/>
            <person name="Mayer K.F.X."/>
            <person name="Lu F.H."/>
            <person name="Bevan M.W."/>
            <person name="Leroy P."/>
            <person name="Li P."/>
            <person name="You F.M."/>
            <person name="Sun Q."/>
            <person name="Liu Z."/>
            <person name="Lyons E."/>
            <person name="Wicker T."/>
            <person name="Salzberg S.L."/>
            <person name="Devos K.M."/>
            <person name="Dvorak J."/>
        </authorList>
    </citation>
    <scope>NUCLEOTIDE SEQUENCE [LARGE SCALE GENOMIC DNA]</scope>
    <source>
        <strain evidence="2">cv. AL8/78</strain>
    </source>
</reference>
<organism evidence="2 3">
    <name type="scientific">Aegilops tauschii subsp. strangulata</name>
    <name type="common">Goatgrass</name>
    <dbReference type="NCBI Taxonomy" id="200361"/>
    <lineage>
        <taxon>Eukaryota</taxon>
        <taxon>Viridiplantae</taxon>
        <taxon>Streptophyta</taxon>
        <taxon>Embryophyta</taxon>
        <taxon>Tracheophyta</taxon>
        <taxon>Spermatophyta</taxon>
        <taxon>Magnoliopsida</taxon>
        <taxon>Liliopsida</taxon>
        <taxon>Poales</taxon>
        <taxon>Poaceae</taxon>
        <taxon>BOP clade</taxon>
        <taxon>Pooideae</taxon>
        <taxon>Triticodae</taxon>
        <taxon>Triticeae</taxon>
        <taxon>Triticinae</taxon>
        <taxon>Aegilops</taxon>
    </lineage>
</organism>
<dbReference type="InterPro" id="IPR044730">
    <property type="entry name" value="RNase_H-like_dom_plant"/>
</dbReference>
<dbReference type="PANTHER" id="PTHR47723:SF24">
    <property type="entry name" value="RNASE H TYPE-1 DOMAIN-CONTAINING PROTEIN"/>
    <property type="match status" value="1"/>
</dbReference>
<reference evidence="2" key="5">
    <citation type="journal article" date="2021" name="G3 (Bethesda)">
        <title>Aegilops tauschii genome assembly Aet v5.0 features greater sequence contiguity and improved annotation.</title>
        <authorList>
            <person name="Wang L."/>
            <person name="Zhu T."/>
            <person name="Rodriguez J.C."/>
            <person name="Deal K.R."/>
            <person name="Dubcovsky J."/>
            <person name="McGuire P.E."/>
            <person name="Lux T."/>
            <person name="Spannagl M."/>
            <person name="Mayer K.F.X."/>
            <person name="Baldrich P."/>
            <person name="Meyers B.C."/>
            <person name="Huo N."/>
            <person name="Gu Y.Q."/>
            <person name="Zhou H."/>
            <person name="Devos K.M."/>
            <person name="Bennetzen J.L."/>
            <person name="Unver T."/>
            <person name="Budak H."/>
            <person name="Gulick P.J."/>
            <person name="Galiba G."/>
            <person name="Kalapos B."/>
            <person name="Nelson D.R."/>
            <person name="Li P."/>
            <person name="You F.M."/>
            <person name="Luo M.C."/>
            <person name="Dvorak J."/>
        </authorList>
    </citation>
    <scope>NUCLEOTIDE SEQUENCE [LARGE SCALE GENOMIC DNA]</scope>
    <source>
        <strain evidence="2">cv. AL8/78</strain>
    </source>
</reference>
<evidence type="ECO:0000259" key="1">
    <source>
        <dbReference type="Pfam" id="PF13456"/>
    </source>
</evidence>
<evidence type="ECO:0000313" key="3">
    <source>
        <dbReference type="Proteomes" id="UP000015105"/>
    </source>
</evidence>
<accession>A0A452YC88</accession>
<dbReference type="InterPro" id="IPR012337">
    <property type="entry name" value="RNaseH-like_sf"/>
</dbReference>
<dbReference type="PANTHER" id="PTHR47723">
    <property type="entry name" value="OS05G0353850 PROTEIN"/>
    <property type="match status" value="1"/>
</dbReference>
<reference evidence="3" key="2">
    <citation type="journal article" date="2017" name="Nat. Plants">
        <title>The Aegilops tauschii genome reveals multiple impacts of transposons.</title>
        <authorList>
            <person name="Zhao G."/>
            <person name="Zou C."/>
            <person name="Li K."/>
            <person name="Wang K."/>
            <person name="Li T."/>
            <person name="Gao L."/>
            <person name="Zhang X."/>
            <person name="Wang H."/>
            <person name="Yang Z."/>
            <person name="Liu X."/>
            <person name="Jiang W."/>
            <person name="Mao L."/>
            <person name="Kong X."/>
            <person name="Jiao Y."/>
            <person name="Jia J."/>
        </authorList>
    </citation>
    <scope>NUCLEOTIDE SEQUENCE [LARGE SCALE GENOMIC DNA]</scope>
    <source>
        <strain evidence="3">cv. AL8/78</strain>
    </source>
</reference>
<keyword evidence="3" id="KW-1185">Reference proteome</keyword>
<dbReference type="InterPro" id="IPR036397">
    <property type="entry name" value="RNaseH_sf"/>
</dbReference>
<dbReference type="EnsemblPlants" id="AET1Gv20371100.3">
    <property type="protein sequence ID" value="AET1Gv20371100.3"/>
    <property type="gene ID" value="AET1Gv20371100"/>
</dbReference>
<protein>
    <recommendedName>
        <fullName evidence="1">RNase H type-1 domain-containing protein</fullName>
    </recommendedName>
</protein>
<dbReference type="Proteomes" id="UP000015105">
    <property type="component" value="Chromosome 1D"/>
</dbReference>
<feature type="domain" description="RNase H type-1" evidence="1">
    <location>
        <begin position="52"/>
        <end position="128"/>
    </location>
</feature>
<dbReference type="Gene3D" id="3.30.420.10">
    <property type="entry name" value="Ribonuclease H-like superfamily/Ribonuclease H"/>
    <property type="match status" value="1"/>
</dbReference>
<dbReference type="Gramene" id="AET1Gv20371100.3">
    <property type="protein sequence ID" value="AET1Gv20371100.3"/>
    <property type="gene ID" value="AET1Gv20371100"/>
</dbReference>